<dbReference type="PANTHER" id="PTHR42711">
    <property type="entry name" value="ABC TRANSPORTER ATP-BINDING PROTEIN"/>
    <property type="match status" value="1"/>
</dbReference>
<evidence type="ECO:0000256" key="3">
    <source>
        <dbReference type="ARBA" id="ARBA00022458"/>
    </source>
</evidence>
<evidence type="ECO:0000259" key="6">
    <source>
        <dbReference type="PROSITE" id="PS50893"/>
    </source>
</evidence>
<dbReference type="SUPFAM" id="SSF52540">
    <property type="entry name" value="P-loop containing nucleoside triphosphate hydrolases"/>
    <property type="match status" value="1"/>
</dbReference>
<feature type="domain" description="ABC transporter" evidence="6">
    <location>
        <begin position="6"/>
        <end position="239"/>
    </location>
</feature>
<sequence>MTEKAIYVEHATKHFGDFKAVHNLSFEVNKATCFGLLGPNGAGKTTMMNMLTGRVRADSDNARIINVLGYDPLKNELEIRYLTGIVPQENNLDVELSVSQNLYIYSKFYGLPQNVASRRISELLEFMELTEKKEARIRELSGGMQRRLIIARALINSPHLLILDEPTTGLDPQVRQAIWDKMRMLKKTGVTIVLTTHYMDEAAQLCDDLIIMHKGEKILQGHPSALISKNLETYVLEILNTDVFSTIEAKGFRTEETAGRLMLYGDRLSSLETVTEPLNAGDFFLRPVNLEDLFLKVTGRSLHD</sequence>
<dbReference type="RefSeq" id="WP_178367486.1">
    <property type="nucleotide sequence ID" value="NZ_JACADJ010000056.1"/>
</dbReference>
<dbReference type="GO" id="GO:0005524">
    <property type="term" value="F:ATP binding"/>
    <property type="evidence" value="ECO:0007669"/>
    <property type="project" value="UniProtKB-KW"/>
</dbReference>
<dbReference type="Proteomes" id="UP000553343">
    <property type="component" value="Unassembled WGS sequence"/>
</dbReference>
<dbReference type="PROSITE" id="PS00211">
    <property type="entry name" value="ABC_TRANSPORTER_1"/>
    <property type="match status" value="1"/>
</dbReference>
<dbReference type="Gene3D" id="3.40.50.300">
    <property type="entry name" value="P-loop containing nucleotide triphosphate hydrolases"/>
    <property type="match status" value="1"/>
</dbReference>
<evidence type="ECO:0000313" key="8">
    <source>
        <dbReference type="Proteomes" id="UP000553343"/>
    </source>
</evidence>
<dbReference type="PROSITE" id="PS50893">
    <property type="entry name" value="ABC_TRANSPORTER_2"/>
    <property type="match status" value="1"/>
</dbReference>
<reference evidence="7 8" key="1">
    <citation type="submission" date="2020-06" db="EMBL/GenBank/DDBJ databases">
        <title>High-quality draft genome of sulfate reducer Desulfobacter latus type strain AcrS2 isolated from marine sediment.</title>
        <authorList>
            <person name="Hoppe M."/>
            <person name="Larsen C.K."/>
            <person name="Marshall I.P.G."/>
            <person name="Schramm A."/>
            <person name="Marietou A.G."/>
        </authorList>
    </citation>
    <scope>NUCLEOTIDE SEQUENCE [LARGE SCALE GENOMIC DNA]</scope>
    <source>
        <strain evidence="7 8">AcRS2</strain>
    </source>
</reference>
<dbReference type="InterPro" id="IPR003593">
    <property type="entry name" value="AAA+_ATPase"/>
</dbReference>
<dbReference type="InterPro" id="IPR003439">
    <property type="entry name" value="ABC_transporter-like_ATP-bd"/>
</dbReference>
<dbReference type="PANTHER" id="PTHR42711:SF5">
    <property type="entry name" value="ABC TRANSPORTER ATP-BINDING PROTEIN NATA"/>
    <property type="match status" value="1"/>
</dbReference>
<evidence type="ECO:0000256" key="5">
    <source>
        <dbReference type="ARBA" id="ARBA00022840"/>
    </source>
</evidence>
<proteinExistence type="inferred from homology"/>
<dbReference type="EMBL" id="JACADJ010000056">
    <property type="protein sequence ID" value="NWH06031.1"/>
    <property type="molecule type" value="Genomic_DNA"/>
</dbReference>
<dbReference type="SMART" id="SM00382">
    <property type="entry name" value="AAA"/>
    <property type="match status" value="1"/>
</dbReference>
<evidence type="ECO:0000256" key="1">
    <source>
        <dbReference type="ARBA" id="ARBA00005417"/>
    </source>
</evidence>
<organism evidence="7 8">
    <name type="scientific">Desulfobacter latus</name>
    <dbReference type="NCBI Taxonomy" id="2292"/>
    <lineage>
        <taxon>Bacteria</taxon>
        <taxon>Pseudomonadati</taxon>
        <taxon>Thermodesulfobacteriota</taxon>
        <taxon>Desulfobacteria</taxon>
        <taxon>Desulfobacterales</taxon>
        <taxon>Desulfobacteraceae</taxon>
        <taxon>Desulfobacter</taxon>
    </lineage>
</organism>
<comment type="caution">
    <text evidence="7">The sequence shown here is derived from an EMBL/GenBank/DDBJ whole genome shotgun (WGS) entry which is preliminary data.</text>
</comment>
<dbReference type="InterPro" id="IPR027417">
    <property type="entry name" value="P-loop_NTPase"/>
</dbReference>
<evidence type="ECO:0000256" key="2">
    <source>
        <dbReference type="ARBA" id="ARBA00022448"/>
    </source>
</evidence>
<keyword evidence="3" id="KW-0536">Nodulation</keyword>
<keyword evidence="4" id="KW-0547">Nucleotide-binding</keyword>
<keyword evidence="2" id="KW-0813">Transport</keyword>
<name>A0A850T4L4_9BACT</name>
<protein>
    <submittedName>
        <fullName evidence="7">ABC transporter ATP-binding protein</fullName>
    </submittedName>
</protein>
<evidence type="ECO:0000313" key="7">
    <source>
        <dbReference type="EMBL" id="NWH06031.1"/>
    </source>
</evidence>
<comment type="similarity">
    <text evidence="1">Belongs to the ABC transporter superfamily.</text>
</comment>
<dbReference type="InterPro" id="IPR050763">
    <property type="entry name" value="ABC_transporter_ATP-binding"/>
</dbReference>
<keyword evidence="8" id="KW-1185">Reference proteome</keyword>
<dbReference type="GO" id="GO:0016887">
    <property type="term" value="F:ATP hydrolysis activity"/>
    <property type="evidence" value="ECO:0007669"/>
    <property type="project" value="InterPro"/>
</dbReference>
<dbReference type="Pfam" id="PF00005">
    <property type="entry name" value="ABC_tran"/>
    <property type="match status" value="1"/>
</dbReference>
<evidence type="ECO:0000256" key="4">
    <source>
        <dbReference type="ARBA" id="ARBA00022741"/>
    </source>
</evidence>
<keyword evidence="5 7" id="KW-0067">ATP-binding</keyword>
<accession>A0A850T4L4</accession>
<dbReference type="AlphaFoldDB" id="A0A850T4L4"/>
<dbReference type="InterPro" id="IPR017871">
    <property type="entry name" value="ABC_transporter-like_CS"/>
</dbReference>
<gene>
    <name evidence="7" type="ORF">HXW94_13715</name>
</gene>